<name>A0A846SBE4_9MICO</name>
<dbReference type="PROSITE" id="PS00455">
    <property type="entry name" value="AMP_BINDING"/>
    <property type="match status" value="1"/>
</dbReference>
<dbReference type="Proteomes" id="UP000576792">
    <property type="component" value="Unassembled WGS sequence"/>
</dbReference>
<dbReference type="Pfam" id="PF13193">
    <property type="entry name" value="AMP-binding_C"/>
    <property type="match status" value="1"/>
</dbReference>
<dbReference type="GO" id="GO:0016878">
    <property type="term" value="F:acid-thiol ligase activity"/>
    <property type="evidence" value="ECO:0007669"/>
    <property type="project" value="UniProtKB-ARBA"/>
</dbReference>
<dbReference type="EC" id="6.2.1.-" evidence="3"/>
<dbReference type="InterPro" id="IPR020845">
    <property type="entry name" value="AMP-binding_CS"/>
</dbReference>
<evidence type="ECO:0000259" key="2">
    <source>
        <dbReference type="Pfam" id="PF13193"/>
    </source>
</evidence>
<dbReference type="PANTHER" id="PTHR43767">
    <property type="entry name" value="LONG-CHAIN-FATTY-ACID--COA LIGASE"/>
    <property type="match status" value="1"/>
</dbReference>
<feature type="domain" description="AMP-dependent synthetase/ligase" evidence="1">
    <location>
        <begin position="5"/>
        <end position="374"/>
    </location>
</feature>
<comment type="caution">
    <text evidence="3">The sequence shown here is derived from an EMBL/GenBank/DDBJ whole genome shotgun (WGS) entry which is preliminary data.</text>
</comment>
<keyword evidence="4" id="KW-1185">Reference proteome</keyword>
<dbReference type="Gene3D" id="3.30.300.30">
    <property type="match status" value="1"/>
</dbReference>
<keyword evidence="3" id="KW-0436">Ligase</keyword>
<reference evidence="3 4" key="1">
    <citation type="submission" date="2020-03" db="EMBL/GenBank/DDBJ databases">
        <title>Sequencing the genomes of 1000 actinobacteria strains.</title>
        <authorList>
            <person name="Klenk H.-P."/>
        </authorList>
    </citation>
    <scope>NUCLEOTIDE SEQUENCE [LARGE SCALE GENOMIC DNA]</scope>
    <source>
        <strain evidence="3 4">DSM 18964</strain>
    </source>
</reference>
<feature type="domain" description="AMP-binding enzyme C-terminal" evidence="2">
    <location>
        <begin position="429"/>
        <end position="506"/>
    </location>
</feature>
<sequence length="522" mass="57096">MYPGKWAAENPDKPAVIMADTDAVLTYGQLEDRSLRLANHMRAAGFEKGDHIAVMAENRFEIVEALWAALRTGGIITVVNSHLTAAESAYIVDDCDAKVFLLSTRLDTAAEVAAECPHVADRIRIDAAPEGRASEVFAGWGEYEAVLTAASAQKPEIEPRGDDMLYSSGTTGRPKGILPGATDLRIEDEGVPLIRMFTDLYGFAEDTVYLSPAPLYHAAPLRFVMTTHARGGTAVVMSRFDAEDSLAQIEKHRATHSQWVPTMFIRMLKLPEEVRGAYDLSSLRVAIHAAAPCPPEVKRAMIDWWGPVIEEYYGATEGIGLTVISSAQALEKPGSVGREGPKGIVHICGPDGEELPAGEVGVIYFESERTLFEYYKDETKTGNSRHPDHPDSWATIGDMGWLDEDRFLYIAERTTGLIIAGGVNIYPQEIENELVLRDSIVDVAVVGRPDDELGQVPVAYVQLAEGVGPDGEAEEIRAWLGESLARFKIPRDIHFVAKLPRTPTGKLVKRKLPDPGPVAARR</sequence>
<dbReference type="RefSeq" id="WP_167951683.1">
    <property type="nucleotide sequence ID" value="NZ_BAAAPQ010000041.1"/>
</dbReference>
<dbReference type="Gene3D" id="3.40.50.12780">
    <property type="entry name" value="N-terminal domain of ligase-like"/>
    <property type="match status" value="1"/>
</dbReference>
<dbReference type="InterPro" id="IPR042099">
    <property type="entry name" value="ANL_N_sf"/>
</dbReference>
<proteinExistence type="predicted"/>
<dbReference type="EMBL" id="JAATJN010000001">
    <property type="protein sequence ID" value="NJC58087.1"/>
    <property type="molecule type" value="Genomic_DNA"/>
</dbReference>
<dbReference type="InterPro" id="IPR045851">
    <property type="entry name" value="AMP-bd_C_sf"/>
</dbReference>
<dbReference type="SUPFAM" id="SSF56801">
    <property type="entry name" value="Acetyl-CoA synthetase-like"/>
    <property type="match status" value="1"/>
</dbReference>
<dbReference type="InterPro" id="IPR025110">
    <property type="entry name" value="AMP-bd_C"/>
</dbReference>
<accession>A0A846SBE4</accession>
<organism evidence="3 4">
    <name type="scientific">Brevibacterium marinum</name>
    <dbReference type="NCBI Taxonomy" id="418643"/>
    <lineage>
        <taxon>Bacteria</taxon>
        <taxon>Bacillati</taxon>
        <taxon>Actinomycetota</taxon>
        <taxon>Actinomycetes</taxon>
        <taxon>Micrococcales</taxon>
        <taxon>Brevibacteriaceae</taxon>
        <taxon>Brevibacterium</taxon>
    </lineage>
</organism>
<dbReference type="AlphaFoldDB" id="A0A846SBE4"/>
<protein>
    <submittedName>
        <fullName evidence="3">Fatty-acyl-CoA synthase</fullName>
        <ecNumber evidence="3">6.2.1.-</ecNumber>
    </submittedName>
</protein>
<dbReference type="Pfam" id="PF00501">
    <property type="entry name" value="AMP-binding"/>
    <property type="match status" value="1"/>
</dbReference>
<evidence type="ECO:0000259" key="1">
    <source>
        <dbReference type="Pfam" id="PF00501"/>
    </source>
</evidence>
<evidence type="ECO:0000313" key="3">
    <source>
        <dbReference type="EMBL" id="NJC58087.1"/>
    </source>
</evidence>
<dbReference type="InterPro" id="IPR050237">
    <property type="entry name" value="ATP-dep_AMP-bd_enzyme"/>
</dbReference>
<dbReference type="PANTHER" id="PTHR43767:SF1">
    <property type="entry name" value="NONRIBOSOMAL PEPTIDE SYNTHASE PES1 (EUROFUNG)-RELATED"/>
    <property type="match status" value="1"/>
</dbReference>
<evidence type="ECO:0000313" key="4">
    <source>
        <dbReference type="Proteomes" id="UP000576792"/>
    </source>
</evidence>
<gene>
    <name evidence="3" type="ORF">BKA07_003122</name>
</gene>
<dbReference type="InterPro" id="IPR000873">
    <property type="entry name" value="AMP-dep_synth/lig_dom"/>
</dbReference>